<name>A0ACD3ZP86_FUSSC</name>
<keyword evidence="2" id="KW-1185">Reference proteome</keyword>
<reference evidence="1" key="1">
    <citation type="submission" date="2021-11" db="EMBL/GenBank/DDBJ databases">
        <title>Fusarium solani-melongenae Genome sequencing and assembly.</title>
        <authorList>
            <person name="Xie S."/>
            <person name="Huang L."/>
            <person name="Zhang X."/>
        </authorList>
    </citation>
    <scope>NUCLEOTIDE SEQUENCE</scope>
    <source>
        <strain evidence="1">CRI 24-3</strain>
    </source>
</reference>
<evidence type="ECO:0000313" key="1">
    <source>
        <dbReference type="EMBL" id="UPL03149.1"/>
    </source>
</evidence>
<evidence type="ECO:0000313" key="2">
    <source>
        <dbReference type="Proteomes" id="UP000830768"/>
    </source>
</evidence>
<accession>A0ACD3ZP86</accession>
<protein>
    <submittedName>
        <fullName evidence="1">Uncharacterized protein</fullName>
    </submittedName>
</protein>
<gene>
    <name evidence="1" type="ORF">LCI18_014083</name>
</gene>
<sequence>MDGPDLSPLSVSHHNIRGQPHTVLHTPLELADNRRSLNLQCIGCRRRKIRCNRNIPTCSRCIDLHLTCNYPTRTRRQEGRTANRHIEPPLPSNHETSTQLNVILERLIEIERINRDLRSPAHSSDTEAIITADSFAERHHHTRRQEDQSHDPGKATNQPPSTSQSTPRLAFGPDTLPRNSPEMPQMDVIALLKAALDHVQTLRVQRISRLSTQANLNIPSPDVARSWIKTFFENPPVDMFLGFMDVKLIKLVPDLINMPDVTLKPAIHVLYHCILHYAACMPEHYGFQDENAEIDYPTLAYVGALRALPMWQREATGTKTDFAAAILMALTASEHFDIAMVWKLFQLASEYAEKLQLHSLDTNHVLDGQGTIVPDSATDDERRSLWDLIGKDLCCRLLCDKPPIISASLADWRVNLPWLGQYQPPNPSSTVPDILTMTFLLRSRLTLTLTQFFKILEEETSMERASGTIHDICQELVLIYDGWPISQSLQNNTHQQGTWWRLCEVSLDAYSSIMMMLCKSSQLGDGSSPATNHMASTLEKPIPTSQLMIDISRRLLTLVGDFLDIFSMPPTVSTVFAFYRCYLPIGCLARHAIECPDDPRSAEDTRTFEKISVGVAHAAEGHGDLKPLVLALEEMSRSLQHHLRQDN</sequence>
<proteinExistence type="predicted"/>
<dbReference type="Proteomes" id="UP000830768">
    <property type="component" value="Chromosome 12"/>
</dbReference>
<dbReference type="EMBL" id="CP090040">
    <property type="protein sequence ID" value="UPL03149.1"/>
    <property type="molecule type" value="Genomic_DNA"/>
</dbReference>
<organism evidence="1 2">
    <name type="scientific">Fusarium solani subsp. cucurbitae</name>
    <name type="common">Neocosmosporum cucurbitae</name>
    <dbReference type="NCBI Taxonomy" id="2747967"/>
    <lineage>
        <taxon>Eukaryota</taxon>
        <taxon>Fungi</taxon>
        <taxon>Dikarya</taxon>
        <taxon>Ascomycota</taxon>
        <taxon>Pezizomycotina</taxon>
        <taxon>Sordariomycetes</taxon>
        <taxon>Hypocreomycetidae</taxon>
        <taxon>Hypocreales</taxon>
        <taxon>Nectriaceae</taxon>
        <taxon>Fusarium</taxon>
        <taxon>Fusarium solani species complex</taxon>
    </lineage>
</organism>